<feature type="domain" description="Amidohydrolase-related" evidence="2">
    <location>
        <begin position="5"/>
        <end position="221"/>
    </location>
</feature>
<dbReference type="Pfam" id="PF04909">
    <property type="entry name" value="Amidohydro_2"/>
    <property type="match status" value="1"/>
</dbReference>
<name>A0A6J4H7N3_9CHLR</name>
<reference evidence="3" key="1">
    <citation type="submission" date="2020-02" db="EMBL/GenBank/DDBJ databases">
        <authorList>
            <person name="Meier V. D."/>
        </authorList>
    </citation>
    <scope>NUCLEOTIDE SEQUENCE</scope>
    <source>
        <strain evidence="3">AVDCRST_MAG77</strain>
    </source>
</reference>
<dbReference type="GO" id="GO:0016787">
    <property type="term" value="F:hydrolase activity"/>
    <property type="evidence" value="ECO:0007669"/>
    <property type="project" value="InterPro"/>
</dbReference>
<gene>
    <name evidence="3" type="ORF">AVDCRST_MAG77-200</name>
</gene>
<protein>
    <recommendedName>
        <fullName evidence="2">Amidohydrolase-related domain-containing protein</fullName>
    </recommendedName>
</protein>
<dbReference type="InterPro" id="IPR032465">
    <property type="entry name" value="ACMSD"/>
</dbReference>
<proteinExistence type="predicted"/>
<dbReference type="PANTHER" id="PTHR21240:SF28">
    <property type="entry name" value="ISO-OROTATE DECARBOXYLASE (EUROFUNG)"/>
    <property type="match status" value="1"/>
</dbReference>
<dbReference type="InterPro" id="IPR032466">
    <property type="entry name" value="Metal_Hydrolase"/>
</dbReference>
<sequence length="261" mass="28492">MPVWDCHGHIYDDPGGTRGRRLLDAMDQLGIERIFVSRLWGDNRVPATATPDDVRRSNDAVAGWAERHPDRFIPYCFVNCTYPDEALRELGDRVTQQGFRGLKLYASCRFDDPRVEPVVARAAELRIPTLLHVIQRRTSEAAGQYASDGREVAYLAQRLPHAQLILAHVGGGGDWAFSIKAVRDCPNVYADLSGSVVDAGLVEAAYEAVGADRLLFGTDSSMTEGVGKLHGAEIPEQAKRAAWGANLQRLLGEPRATAGAA</sequence>
<dbReference type="GO" id="GO:0019748">
    <property type="term" value="P:secondary metabolic process"/>
    <property type="evidence" value="ECO:0007669"/>
    <property type="project" value="TreeGrafter"/>
</dbReference>
<dbReference type="PANTHER" id="PTHR21240">
    <property type="entry name" value="2-AMINO-3-CARBOXYLMUCONATE-6-SEMIALDEHYDE DECARBOXYLASE"/>
    <property type="match status" value="1"/>
</dbReference>
<evidence type="ECO:0000259" key="2">
    <source>
        <dbReference type="Pfam" id="PF04909"/>
    </source>
</evidence>
<dbReference type="EMBL" id="CADCTC010000015">
    <property type="protein sequence ID" value="CAA9215987.1"/>
    <property type="molecule type" value="Genomic_DNA"/>
</dbReference>
<dbReference type="GO" id="GO:0016831">
    <property type="term" value="F:carboxy-lyase activity"/>
    <property type="evidence" value="ECO:0007669"/>
    <property type="project" value="InterPro"/>
</dbReference>
<dbReference type="GO" id="GO:0005737">
    <property type="term" value="C:cytoplasm"/>
    <property type="evidence" value="ECO:0007669"/>
    <property type="project" value="TreeGrafter"/>
</dbReference>
<dbReference type="InterPro" id="IPR006680">
    <property type="entry name" value="Amidohydro-rel"/>
</dbReference>
<dbReference type="SUPFAM" id="SSF51556">
    <property type="entry name" value="Metallo-dependent hydrolases"/>
    <property type="match status" value="1"/>
</dbReference>
<accession>A0A6J4H7N3</accession>
<dbReference type="Gene3D" id="3.20.20.140">
    <property type="entry name" value="Metal-dependent hydrolases"/>
    <property type="match status" value="1"/>
</dbReference>
<dbReference type="AlphaFoldDB" id="A0A6J4H7N3"/>
<evidence type="ECO:0000256" key="1">
    <source>
        <dbReference type="ARBA" id="ARBA00023239"/>
    </source>
</evidence>
<keyword evidence="1" id="KW-0456">Lyase</keyword>
<evidence type="ECO:0000313" key="3">
    <source>
        <dbReference type="EMBL" id="CAA9215987.1"/>
    </source>
</evidence>
<organism evidence="3">
    <name type="scientific">uncultured Chloroflexota bacterium</name>
    <dbReference type="NCBI Taxonomy" id="166587"/>
    <lineage>
        <taxon>Bacteria</taxon>
        <taxon>Bacillati</taxon>
        <taxon>Chloroflexota</taxon>
        <taxon>environmental samples</taxon>
    </lineage>
</organism>